<dbReference type="InterPro" id="IPR049945">
    <property type="entry name" value="AAA_22"/>
</dbReference>
<keyword evidence="4" id="KW-1185">Reference proteome</keyword>
<reference evidence="3 4" key="1">
    <citation type="submission" date="2018-11" db="EMBL/GenBank/DDBJ databases">
        <title>Erythrobacter spongiae sp. nov., isolated from a marine sponge.</title>
        <authorList>
            <person name="Zhuang L."/>
            <person name="Luo L."/>
        </authorList>
    </citation>
    <scope>NUCLEOTIDE SEQUENCE [LARGE SCALE GENOMIC DNA]</scope>
    <source>
        <strain evidence="3 4">HN-E23</strain>
    </source>
</reference>
<evidence type="ECO:0000259" key="2">
    <source>
        <dbReference type="Pfam" id="PF13401"/>
    </source>
</evidence>
<dbReference type="RefSeq" id="WP_123879206.1">
    <property type="nucleotide sequence ID" value="NZ_RPFZ01000001.1"/>
</dbReference>
<protein>
    <recommendedName>
        <fullName evidence="2">ORC1/DEAH AAA+ ATPase domain-containing protein</fullName>
    </recommendedName>
</protein>
<dbReference type="Pfam" id="PF13401">
    <property type="entry name" value="AAA_22"/>
    <property type="match status" value="1"/>
</dbReference>
<accession>A0A3N5DHF2</accession>
<dbReference type="OrthoDB" id="7349128at2"/>
<evidence type="ECO:0000256" key="1">
    <source>
        <dbReference type="SAM" id="MobiDB-lite"/>
    </source>
</evidence>
<organism evidence="3 4">
    <name type="scientific">Aurantiacibacter spongiae</name>
    <dbReference type="NCBI Taxonomy" id="2488860"/>
    <lineage>
        <taxon>Bacteria</taxon>
        <taxon>Pseudomonadati</taxon>
        <taxon>Pseudomonadota</taxon>
        <taxon>Alphaproteobacteria</taxon>
        <taxon>Sphingomonadales</taxon>
        <taxon>Erythrobacteraceae</taxon>
        <taxon>Aurantiacibacter</taxon>
    </lineage>
</organism>
<feature type="domain" description="ORC1/DEAH AAA+ ATPase" evidence="2">
    <location>
        <begin position="78"/>
        <end position="210"/>
    </location>
</feature>
<name>A0A3N5DHF2_9SPHN</name>
<sequence>MARKTEKKQPDPLTGRRTPDWSDPTLSANVDKARTAMEGIWIDHEPQLAIIAQLREYIAETCGKLGRPISGRRLSQKSQAGKSALAWHLKHQLETEGKAQGLAVNPYQLIIVTIEKGMTLKGFMQALLKQMGDDFLDSHDDGRKTVDDRRTIPVLEKRIAEWVPKLGVELVVADEVQRLKGALGESNRVTERFQTMLDRGIAPLLLIGNGESVDFFSSNPDLCARLGMPLELAPLDPERREPARLFQKFCREYDLMLRNRGVFGIPSDLGERPIIDGLALVSGGHVGRAARVIQEAVPLAVRRGALKIEPFDLSCVTQGYAMANGWIDEDPFSS</sequence>
<feature type="region of interest" description="Disordered" evidence="1">
    <location>
        <begin position="1"/>
        <end position="27"/>
    </location>
</feature>
<dbReference type="GO" id="GO:0016887">
    <property type="term" value="F:ATP hydrolysis activity"/>
    <property type="evidence" value="ECO:0007669"/>
    <property type="project" value="InterPro"/>
</dbReference>
<evidence type="ECO:0000313" key="4">
    <source>
        <dbReference type="Proteomes" id="UP000275232"/>
    </source>
</evidence>
<dbReference type="AlphaFoldDB" id="A0A3N5DHF2"/>
<evidence type="ECO:0000313" key="3">
    <source>
        <dbReference type="EMBL" id="RPF71092.1"/>
    </source>
</evidence>
<comment type="caution">
    <text evidence="3">The sequence shown here is derived from an EMBL/GenBank/DDBJ whole genome shotgun (WGS) entry which is preliminary data.</text>
</comment>
<gene>
    <name evidence="3" type="ORF">EG799_05295</name>
</gene>
<proteinExistence type="predicted"/>
<dbReference type="Proteomes" id="UP000275232">
    <property type="component" value="Unassembled WGS sequence"/>
</dbReference>
<dbReference type="EMBL" id="RPFZ01000001">
    <property type="protein sequence ID" value="RPF71092.1"/>
    <property type="molecule type" value="Genomic_DNA"/>
</dbReference>